<name>A0A840LB14_9BURK</name>
<reference evidence="2 3" key="1">
    <citation type="submission" date="2020-08" db="EMBL/GenBank/DDBJ databases">
        <title>Functional genomics of gut bacteria from endangered species of beetles.</title>
        <authorList>
            <person name="Carlos-Shanley C."/>
        </authorList>
    </citation>
    <scope>NUCLEOTIDE SEQUENCE [LARGE SCALE GENOMIC DNA]</scope>
    <source>
        <strain evidence="2 3">S00239</strain>
    </source>
</reference>
<dbReference type="Proteomes" id="UP000562027">
    <property type="component" value="Unassembled WGS sequence"/>
</dbReference>
<evidence type="ECO:0000313" key="2">
    <source>
        <dbReference type="EMBL" id="MBB4843903.1"/>
    </source>
</evidence>
<organism evidence="2 3">
    <name type="scientific">Roseateles oligotrophus</name>
    <dbReference type="NCBI Taxonomy" id="1769250"/>
    <lineage>
        <taxon>Bacteria</taxon>
        <taxon>Pseudomonadati</taxon>
        <taxon>Pseudomonadota</taxon>
        <taxon>Betaproteobacteria</taxon>
        <taxon>Burkholderiales</taxon>
        <taxon>Sphaerotilaceae</taxon>
        <taxon>Roseateles</taxon>
    </lineage>
</organism>
<feature type="region of interest" description="Disordered" evidence="1">
    <location>
        <begin position="1"/>
        <end position="83"/>
    </location>
</feature>
<comment type="caution">
    <text evidence="2">The sequence shown here is derived from an EMBL/GenBank/DDBJ whole genome shotgun (WGS) entry which is preliminary data.</text>
</comment>
<feature type="region of interest" description="Disordered" evidence="1">
    <location>
        <begin position="98"/>
        <end position="120"/>
    </location>
</feature>
<accession>A0A840LB14</accession>
<feature type="compositionally biased region" description="Basic and acidic residues" evidence="1">
    <location>
        <begin position="21"/>
        <end position="31"/>
    </location>
</feature>
<evidence type="ECO:0000313" key="3">
    <source>
        <dbReference type="Proteomes" id="UP000562027"/>
    </source>
</evidence>
<protein>
    <recommendedName>
        <fullName evidence="4">EF-hand domain-containing protein</fullName>
    </recommendedName>
</protein>
<feature type="compositionally biased region" description="Polar residues" evidence="1">
    <location>
        <begin position="44"/>
        <end position="54"/>
    </location>
</feature>
<feature type="compositionally biased region" description="Polar residues" evidence="1">
    <location>
        <begin position="1"/>
        <end position="10"/>
    </location>
</feature>
<sequence>MISSVTSSSVPDPGLAALRPTAEDLSKKRDASAAPASAPVGSGDSDSAVVQLSSEAVRLSGQASDKPAAATSVKKYADADANQDGRVSVLEARAYDFAHPTIPKPERDGDQPPARSAMADVKAYEAVARAGRSV</sequence>
<evidence type="ECO:0008006" key="4">
    <source>
        <dbReference type="Google" id="ProtNLM"/>
    </source>
</evidence>
<dbReference type="AlphaFoldDB" id="A0A840LB14"/>
<evidence type="ECO:0000256" key="1">
    <source>
        <dbReference type="SAM" id="MobiDB-lite"/>
    </source>
</evidence>
<dbReference type="EMBL" id="JACHLP010000004">
    <property type="protein sequence ID" value="MBB4843903.1"/>
    <property type="molecule type" value="Genomic_DNA"/>
</dbReference>
<keyword evidence="3" id="KW-1185">Reference proteome</keyword>
<proteinExistence type="predicted"/>
<dbReference type="RefSeq" id="WP_184299573.1">
    <property type="nucleotide sequence ID" value="NZ_JACHLP010000004.1"/>
</dbReference>
<gene>
    <name evidence="2" type="ORF">HNP55_002426</name>
</gene>